<proteinExistence type="inferred from homology"/>
<dbReference type="Gene3D" id="3.40.30.10">
    <property type="entry name" value="Glutaredoxin"/>
    <property type="match status" value="1"/>
</dbReference>
<gene>
    <name evidence="8" type="ORF">JMUB590_1873</name>
</gene>
<feature type="chain" id="PRO_5046494630" description="Thioredoxin-like fold domain-containing protein" evidence="6">
    <location>
        <begin position="28"/>
        <end position="203"/>
    </location>
</feature>
<dbReference type="RefSeq" id="WP_037541322.1">
    <property type="nucleotide sequence ID" value="NZ_AP018585.1"/>
</dbReference>
<evidence type="ECO:0000313" key="9">
    <source>
        <dbReference type="Proteomes" id="UP000274772"/>
    </source>
</evidence>
<dbReference type="GeneID" id="58051617"/>
<keyword evidence="3" id="KW-0560">Oxidoreductase</keyword>
<comment type="similarity">
    <text evidence="1">Belongs to the thioredoxin family. DsbA subfamily.</text>
</comment>
<dbReference type="InterPro" id="IPR012336">
    <property type="entry name" value="Thioredoxin-like_fold"/>
</dbReference>
<evidence type="ECO:0000256" key="1">
    <source>
        <dbReference type="ARBA" id="ARBA00005791"/>
    </source>
</evidence>
<evidence type="ECO:0000256" key="3">
    <source>
        <dbReference type="ARBA" id="ARBA00023002"/>
    </source>
</evidence>
<keyword evidence="4" id="KW-1015">Disulfide bond</keyword>
<dbReference type="PANTHER" id="PTHR13887">
    <property type="entry name" value="GLUTATHIONE S-TRANSFERASE KAPPA"/>
    <property type="match status" value="1"/>
</dbReference>
<keyword evidence="9" id="KW-1185">Reference proteome</keyword>
<protein>
    <recommendedName>
        <fullName evidence="7">Thioredoxin-like fold domain-containing protein</fullName>
    </recommendedName>
</protein>
<evidence type="ECO:0000256" key="4">
    <source>
        <dbReference type="ARBA" id="ARBA00023157"/>
    </source>
</evidence>
<keyword evidence="5" id="KW-0676">Redox-active center</keyword>
<evidence type="ECO:0000256" key="2">
    <source>
        <dbReference type="ARBA" id="ARBA00022729"/>
    </source>
</evidence>
<evidence type="ECO:0000256" key="5">
    <source>
        <dbReference type="ARBA" id="ARBA00023284"/>
    </source>
</evidence>
<dbReference type="Pfam" id="PF13462">
    <property type="entry name" value="Thioredoxin_4"/>
    <property type="match status" value="1"/>
</dbReference>
<name>A0ABM7FW79_9STAP</name>
<evidence type="ECO:0000259" key="7">
    <source>
        <dbReference type="Pfam" id="PF13462"/>
    </source>
</evidence>
<dbReference type="Proteomes" id="UP000274772">
    <property type="component" value="Chromosome"/>
</dbReference>
<dbReference type="PANTHER" id="PTHR13887:SF14">
    <property type="entry name" value="DISULFIDE BOND FORMATION PROTEIN D"/>
    <property type="match status" value="1"/>
</dbReference>
<dbReference type="InterPro" id="IPR036249">
    <property type="entry name" value="Thioredoxin-like_sf"/>
</dbReference>
<keyword evidence="2 6" id="KW-0732">Signal</keyword>
<dbReference type="SUPFAM" id="SSF52833">
    <property type="entry name" value="Thioredoxin-like"/>
    <property type="match status" value="1"/>
</dbReference>
<feature type="domain" description="Thioredoxin-like fold" evidence="7">
    <location>
        <begin position="37"/>
        <end position="200"/>
    </location>
</feature>
<sequence>MYQFILKCTSMLAIILLLCGCSTFKYGNTKKPQDHTKCVTIYGDYKCAYCKQIEASIVPKLKKDYINKGKAEVKFVNLGFLGKDSMNAGRATHAVKLISDDEYLKLNRLIFKAQPKNSHQTWITKRTVDKQIDKLDLNKYEKNKIKKMYKDKDSKAWKMANDDKKAAKKKDVKKVPLVYINGEKVKNPYKYKEYKKLLDNKQT</sequence>
<dbReference type="PROSITE" id="PS51257">
    <property type="entry name" value="PROKAR_LIPOPROTEIN"/>
    <property type="match status" value="1"/>
</dbReference>
<organism evidence="8 9">
    <name type="scientific">Staphylococcus caprae</name>
    <dbReference type="NCBI Taxonomy" id="29380"/>
    <lineage>
        <taxon>Bacteria</taxon>
        <taxon>Bacillati</taxon>
        <taxon>Bacillota</taxon>
        <taxon>Bacilli</taxon>
        <taxon>Bacillales</taxon>
        <taxon>Staphylococcaceae</taxon>
        <taxon>Staphylococcus</taxon>
    </lineage>
</organism>
<evidence type="ECO:0000256" key="6">
    <source>
        <dbReference type="SAM" id="SignalP"/>
    </source>
</evidence>
<accession>A0ABM7FW79</accession>
<evidence type="ECO:0000313" key="8">
    <source>
        <dbReference type="EMBL" id="BBD92930.1"/>
    </source>
</evidence>
<reference evidence="8 9" key="1">
    <citation type="submission" date="2018-05" db="EMBL/GenBank/DDBJ databases">
        <title>Complete genome sequencing of three human clinical isolates of Staphylococcus caprae reveals virulence factors similar to those of S. epidermidis and S. capitis.</title>
        <authorList>
            <person name="Watanabe S."/>
            <person name="Cui L."/>
        </authorList>
    </citation>
    <scope>NUCLEOTIDE SEQUENCE [LARGE SCALE GENOMIC DNA]</scope>
    <source>
        <strain evidence="8 9">JMUB590</strain>
    </source>
</reference>
<dbReference type="EMBL" id="AP018586">
    <property type="protein sequence ID" value="BBD92930.1"/>
    <property type="molecule type" value="Genomic_DNA"/>
</dbReference>
<feature type="signal peptide" evidence="6">
    <location>
        <begin position="1"/>
        <end position="27"/>
    </location>
</feature>